<dbReference type="InterPro" id="IPR013087">
    <property type="entry name" value="Znf_C2H2_type"/>
</dbReference>
<dbReference type="SMART" id="SM00355">
    <property type="entry name" value="ZnF_C2H2"/>
    <property type="match status" value="8"/>
</dbReference>
<keyword evidence="15" id="KW-1185">Reference proteome</keyword>
<comment type="function">
    <text evidence="1">May function as a transcription factor.</text>
</comment>
<dbReference type="GO" id="GO:0000978">
    <property type="term" value="F:RNA polymerase II cis-regulatory region sequence-specific DNA binding"/>
    <property type="evidence" value="ECO:0007669"/>
    <property type="project" value="TreeGrafter"/>
</dbReference>
<reference evidence="14" key="1">
    <citation type="submission" date="2025-08" db="UniProtKB">
        <authorList>
            <consortium name="Ensembl"/>
        </authorList>
    </citation>
    <scope>IDENTIFICATION</scope>
</reference>
<evidence type="ECO:0000256" key="12">
    <source>
        <dbReference type="SAM" id="MobiDB-lite"/>
    </source>
</evidence>
<dbReference type="InterPro" id="IPR050527">
    <property type="entry name" value="Snail/Krueppel_Znf"/>
</dbReference>
<keyword evidence="4" id="KW-0677">Repeat</keyword>
<feature type="region of interest" description="Disordered" evidence="12">
    <location>
        <begin position="372"/>
        <end position="421"/>
    </location>
</feature>
<dbReference type="Pfam" id="PF03184">
    <property type="entry name" value="DDE_1"/>
    <property type="match status" value="1"/>
</dbReference>
<dbReference type="PANTHER" id="PTHR24388:SF45">
    <property type="entry name" value="POGO TRANSPOSABLE ELEMENT DERIVED WITH ZNF DOMAIN"/>
    <property type="match status" value="1"/>
</dbReference>
<dbReference type="Gene3D" id="3.30.160.60">
    <property type="entry name" value="Classic Zinc Finger"/>
    <property type="match status" value="1"/>
</dbReference>
<comment type="subcellular location">
    <subcellularLocation>
        <location evidence="2">Nucleus</location>
    </subcellularLocation>
</comment>
<dbReference type="GO" id="GO:0000981">
    <property type="term" value="F:DNA-binding transcription factor activity, RNA polymerase II-specific"/>
    <property type="evidence" value="ECO:0007669"/>
    <property type="project" value="TreeGrafter"/>
</dbReference>
<reference evidence="14" key="2">
    <citation type="submission" date="2025-09" db="UniProtKB">
        <authorList>
            <consortium name="Ensembl"/>
        </authorList>
    </citation>
    <scope>IDENTIFICATION</scope>
</reference>
<evidence type="ECO:0000256" key="10">
    <source>
        <dbReference type="ARBA" id="ARBA00023242"/>
    </source>
</evidence>
<keyword evidence="6" id="KW-0862">Zinc</keyword>
<accession>A0A671NUI7</accession>
<keyword evidence="7" id="KW-0805">Transcription regulation</keyword>
<evidence type="ECO:0000256" key="4">
    <source>
        <dbReference type="ARBA" id="ARBA00022737"/>
    </source>
</evidence>
<sequence>MFRLPRAQHREENVCRTGLIVFPSWQSPRRIKGNNALYICILSCTYAKLCTRNMAESDLYMQCDEDDLEPCQSFTENRDQIYNKVTVVPSGNNAPIPIQSDGTSEPTSATTDLANQAVPLASVPAVTLLPNAAQPAGGAGGQTIFISTQPNPGQPLAGSVSLGTSLGYLLNGQAIRFLTSAQTSQLITPRMVTPASSVQQTTPGKFSTLQIPVTLTISNPSNLQSITSAAPGVTTLKVTPCNVLPATNPGATIKVIKFTKFTGAPATAGQVVSSLVQPTKAVTIQNNITNRSPAPLLSGGLFQVTKPQVQNLVPLPATATNALKRGSNSSKFCVCCKAFYQTSQSLRGYYCQCNQELVKSVRDLTAYARKRIKRTSDKTPSNPSTSETPVSFSTSSETSLKHVTTSEIPEGVPSPRSGDFDDQGRMIMLVEDFFYGKHPGQRAPVRPNAEPVIMKCQLCDKKVKGNIKLMNHMKHHMELERQTGEVDYHTMCQHCYRNFSTPFRLQCHVETVHNKAESSKVCKICEWSFENEPLFLNHMKHAHKPGEMPYMCQVCEFRSSFYEDVVSHFTEQHKNTCILLCPYCLKVFRSCGGFQMHFTRHQKKTTWHCDRCRLQFIHEKYEWQHRQKFHRTFVKPKQLVGLVPGTRVTIRAYAASTDNRGHLVAPPLKTPSNTTSATIASQNVPTNKVILMKKKPVENMVELMVKFQSQCKPAKKLFCMECNYEIPYFSNHFPTYVSCSLCRYNTCCSRAYANHMISVHVPRKSTKKYITLYKPCPKKGRLSCTTCRYKTQVGDLMAKHLADYPKHQASRCTIQEGFSRGYKRFVFIPTDLLRGGQRFNKGVFLPLQVKQVDGSSFPLSSKPLPRPSYTITLPASPACTLSLPIQVQAIERSAVPYKKCGAKPDASKPTLNGGFSEVDTERTVENSFTVAQLKVVLYALCCGVPQAANHFDTPPEEVQSLLMKRQLQLDPSRSREGLTSQVADSLVKWVLCQREQQLPIDEANLFGFMSSHGAQDISYNSVVDFLLRHDLGLQAFATSSKLLPIKSQELECSFSSLLKKQVTSQTFRLSSIGAMDEFSIFVDMAQLDESSADSSSMLSAFKLMSTTDPLIDVVFTALADGTTLSTMVFLRGEPLEKDASSLPDFFILEARPEGFTDEERLQLWLDKVWCQHVNPSSGGKGLLIMDTYKGHMSNEFLATLNSANTLPGLIPRSCSRCLQPLEACMGPVLREFLQARWSEHVTKAPQELVGAKPAELALLLSHWLIEVLDVLKAEPKVLFRSFDRVLSTNPEAMSEEPSELVRSLTEALLVSKLKGDKVEEQKAETSSVISAESWSSPQSGMLALRKIFENDSDVESFHGFEDSEIIDHLVS</sequence>
<dbReference type="PROSITE" id="PS50157">
    <property type="entry name" value="ZINC_FINGER_C2H2_2"/>
    <property type="match status" value="1"/>
</dbReference>
<keyword evidence="3" id="KW-0479">Metal-binding</keyword>
<name>A0A671NUI7_9TELE</name>
<dbReference type="PROSITE" id="PS00028">
    <property type="entry name" value="ZINC_FINGER_C2H2_1"/>
    <property type="match status" value="4"/>
</dbReference>
<keyword evidence="9" id="KW-0804">Transcription</keyword>
<keyword evidence="8" id="KW-0238">DNA-binding</keyword>
<keyword evidence="10" id="KW-0539">Nucleus</keyword>
<evidence type="ECO:0000259" key="13">
    <source>
        <dbReference type="PROSITE" id="PS50157"/>
    </source>
</evidence>
<evidence type="ECO:0000256" key="3">
    <source>
        <dbReference type="ARBA" id="ARBA00022723"/>
    </source>
</evidence>
<dbReference type="FunFam" id="3.30.160.60:FF:000298">
    <property type="entry name" value="zinc finger protein 280D isoform X1"/>
    <property type="match status" value="1"/>
</dbReference>
<dbReference type="Proteomes" id="UP000472260">
    <property type="component" value="Unassembled WGS sequence"/>
</dbReference>
<organism evidence="14 15">
    <name type="scientific">Sinocyclocheilus anshuiensis</name>
    <dbReference type="NCBI Taxonomy" id="1608454"/>
    <lineage>
        <taxon>Eukaryota</taxon>
        <taxon>Metazoa</taxon>
        <taxon>Chordata</taxon>
        <taxon>Craniata</taxon>
        <taxon>Vertebrata</taxon>
        <taxon>Euteleostomi</taxon>
        <taxon>Actinopterygii</taxon>
        <taxon>Neopterygii</taxon>
        <taxon>Teleostei</taxon>
        <taxon>Ostariophysi</taxon>
        <taxon>Cypriniformes</taxon>
        <taxon>Cyprinidae</taxon>
        <taxon>Cyprininae</taxon>
        <taxon>Sinocyclocheilus</taxon>
    </lineage>
</organism>
<dbReference type="GO" id="GO:0005634">
    <property type="term" value="C:nucleus"/>
    <property type="evidence" value="ECO:0007669"/>
    <property type="project" value="UniProtKB-SubCell"/>
</dbReference>
<dbReference type="InterPro" id="IPR057618">
    <property type="entry name" value="Znf_POGZ/Z280C-D-like"/>
</dbReference>
<dbReference type="Pfam" id="PF25429">
    <property type="entry name" value="zf-POGZ"/>
    <property type="match status" value="1"/>
</dbReference>
<evidence type="ECO:0000256" key="5">
    <source>
        <dbReference type="ARBA" id="ARBA00022771"/>
    </source>
</evidence>
<keyword evidence="5 11" id="KW-0863">Zinc-finger</keyword>
<evidence type="ECO:0000256" key="8">
    <source>
        <dbReference type="ARBA" id="ARBA00023125"/>
    </source>
</evidence>
<feature type="domain" description="C2H2-type" evidence="13">
    <location>
        <begin position="490"/>
        <end position="518"/>
    </location>
</feature>
<feature type="compositionally biased region" description="Polar residues" evidence="12">
    <location>
        <begin position="378"/>
        <end position="407"/>
    </location>
</feature>
<dbReference type="GO" id="GO:0008270">
    <property type="term" value="F:zinc ion binding"/>
    <property type="evidence" value="ECO:0007669"/>
    <property type="project" value="UniProtKB-KW"/>
</dbReference>
<dbReference type="PANTHER" id="PTHR24388">
    <property type="entry name" value="ZINC FINGER PROTEIN"/>
    <property type="match status" value="1"/>
</dbReference>
<evidence type="ECO:0000256" key="2">
    <source>
        <dbReference type="ARBA" id="ARBA00004123"/>
    </source>
</evidence>
<evidence type="ECO:0000256" key="9">
    <source>
        <dbReference type="ARBA" id="ARBA00023163"/>
    </source>
</evidence>
<evidence type="ECO:0000256" key="6">
    <source>
        <dbReference type="ARBA" id="ARBA00022833"/>
    </source>
</evidence>
<protein>
    <submittedName>
        <fullName evidence="14">Pogo transposable element derived with ZNF domain a</fullName>
    </submittedName>
</protein>
<evidence type="ECO:0000256" key="1">
    <source>
        <dbReference type="ARBA" id="ARBA00003729"/>
    </source>
</evidence>
<dbReference type="Ensembl" id="ENSSANT00000051616.1">
    <property type="protein sequence ID" value="ENSSANP00000048548.1"/>
    <property type="gene ID" value="ENSSANG00000024402.1"/>
</dbReference>
<dbReference type="InterPro" id="IPR004875">
    <property type="entry name" value="DDE_SF_endonuclease_dom"/>
</dbReference>
<evidence type="ECO:0000256" key="7">
    <source>
        <dbReference type="ARBA" id="ARBA00023015"/>
    </source>
</evidence>
<evidence type="ECO:0000256" key="11">
    <source>
        <dbReference type="PROSITE-ProRule" id="PRU00042"/>
    </source>
</evidence>
<evidence type="ECO:0000313" key="15">
    <source>
        <dbReference type="Proteomes" id="UP000472260"/>
    </source>
</evidence>
<evidence type="ECO:0000313" key="14">
    <source>
        <dbReference type="Ensembl" id="ENSSANP00000048548.1"/>
    </source>
</evidence>
<proteinExistence type="predicted"/>